<dbReference type="Gene3D" id="3.30.420.10">
    <property type="entry name" value="Ribonuclease H-like superfamily/Ribonuclease H"/>
    <property type="match status" value="1"/>
</dbReference>
<gene>
    <name evidence="2" type="ORF">C5748_25815</name>
</gene>
<dbReference type="GO" id="GO:0003676">
    <property type="term" value="F:nucleic acid binding"/>
    <property type="evidence" value="ECO:0007669"/>
    <property type="project" value="InterPro"/>
</dbReference>
<dbReference type="Gene3D" id="1.10.10.10">
    <property type="entry name" value="Winged helix-like DNA-binding domain superfamily/Winged helix DNA-binding domain"/>
    <property type="match status" value="1"/>
</dbReference>
<evidence type="ECO:0000313" key="3">
    <source>
        <dbReference type="Proteomes" id="UP000239434"/>
    </source>
</evidence>
<dbReference type="Proteomes" id="UP000239434">
    <property type="component" value="Unassembled WGS sequence"/>
</dbReference>
<dbReference type="InterPro" id="IPR001584">
    <property type="entry name" value="Integrase_cat-core"/>
</dbReference>
<comment type="caution">
    <text evidence="2">The sequence shown here is derived from an EMBL/GenBank/DDBJ whole genome shotgun (WGS) entry which is preliminary data.</text>
</comment>
<feature type="domain" description="Integrase catalytic" evidence="1">
    <location>
        <begin position="169"/>
        <end position="344"/>
    </location>
</feature>
<dbReference type="Pfam" id="PF13683">
    <property type="entry name" value="rve_3"/>
    <property type="match status" value="1"/>
</dbReference>
<sequence length="353" mass="40087">MVRAVGSEERSERDAASELAEHRLSVLELAKELDNVAEACRRRGLDRTSFYEWKRRFQAGGFEGLKDQPPVAKNHPMKTPAETVARVRELALQHPSFGCNRLEAMLALDGRRVSAITIQKILNDAGLGSQHHRWLALEAQSAGRPVDLTTEQAAFVEKLNPCFRERHVESKAPGELLVAQTFFVGSFEGIGKIYLHAVVDTYGSYAFGLLQASRQLEVAVAVLHGSALPFFRKLGLSVAAVLTHNTREFRGADPHPYELYLKLNGIEHRRPRAKTSRTNGFIERFNAISFNEFFRIKMRDNFYDTVDALQADFDQWLTYYNTERSHLGYRNQGRSPIEAIHAFADRGFQDWHK</sequence>
<name>A0A2S9IJC1_9HYPH</name>
<organism evidence="2 3">
    <name type="scientific">Phyllobacterium phragmitis</name>
    <dbReference type="NCBI Taxonomy" id="2670329"/>
    <lineage>
        <taxon>Bacteria</taxon>
        <taxon>Pseudomonadati</taxon>
        <taxon>Pseudomonadota</taxon>
        <taxon>Alphaproteobacteria</taxon>
        <taxon>Hyphomicrobiales</taxon>
        <taxon>Phyllobacteriaceae</taxon>
        <taxon>Phyllobacterium</taxon>
    </lineage>
</organism>
<dbReference type="InterPro" id="IPR012337">
    <property type="entry name" value="RNaseH-like_sf"/>
</dbReference>
<dbReference type="SUPFAM" id="SSF53098">
    <property type="entry name" value="Ribonuclease H-like"/>
    <property type="match status" value="1"/>
</dbReference>
<evidence type="ECO:0000259" key="1">
    <source>
        <dbReference type="PROSITE" id="PS50994"/>
    </source>
</evidence>
<reference evidence="2 3" key="1">
    <citation type="submission" date="2018-02" db="EMBL/GenBank/DDBJ databases">
        <title>The draft genome of Phyllobacterium sp. 1N-3.</title>
        <authorList>
            <person name="Liu L."/>
            <person name="Li L."/>
            <person name="Zhang X."/>
            <person name="Wang T."/>
            <person name="Liang L."/>
        </authorList>
    </citation>
    <scope>NUCLEOTIDE SEQUENCE [LARGE SCALE GENOMIC DNA]</scope>
    <source>
        <strain evidence="2 3">1N-3</strain>
    </source>
</reference>
<keyword evidence="3" id="KW-1185">Reference proteome</keyword>
<dbReference type="InterPro" id="IPR036388">
    <property type="entry name" value="WH-like_DNA-bd_sf"/>
</dbReference>
<dbReference type="SUPFAM" id="SSF46689">
    <property type="entry name" value="Homeodomain-like"/>
    <property type="match status" value="1"/>
</dbReference>
<dbReference type="PROSITE" id="PS50994">
    <property type="entry name" value="INTEGRASE"/>
    <property type="match status" value="1"/>
</dbReference>
<proteinExistence type="predicted"/>
<evidence type="ECO:0000313" key="2">
    <source>
        <dbReference type="EMBL" id="PRD40626.1"/>
    </source>
</evidence>
<dbReference type="Pfam" id="PF13518">
    <property type="entry name" value="HTH_28"/>
    <property type="match status" value="1"/>
</dbReference>
<dbReference type="InterPro" id="IPR009057">
    <property type="entry name" value="Homeodomain-like_sf"/>
</dbReference>
<dbReference type="AlphaFoldDB" id="A0A2S9IJC1"/>
<accession>A0A2S9IJC1</accession>
<dbReference type="RefSeq" id="WP_105745723.1">
    <property type="nucleotide sequence ID" value="NZ_PVBR01000036.1"/>
</dbReference>
<dbReference type="EMBL" id="PVBR01000036">
    <property type="protein sequence ID" value="PRD40626.1"/>
    <property type="molecule type" value="Genomic_DNA"/>
</dbReference>
<dbReference type="InterPro" id="IPR055247">
    <property type="entry name" value="InsJ-like_HTH"/>
</dbReference>
<dbReference type="InterPro" id="IPR036397">
    <property type="entry name" value="RNaseH_sf"/>
</dbReference>
<dbReference type="GO" id="GO:0015074">
    <property type="term" value="P:DNA integration"/>
    <property type="evidence" value="ECO:0007669"/>
    <property type="project" value="InterPro"/>
</dbReference>
<protein>
    <submittedName>
        <fullName evidence="2">IS481 family transposase</fullName>
    </submittedName>
</protein>